<dbReference type="Gene3D" id="3.10.350.10">
    <property type="entry name" value="LysM domain"/>
    <property type="match status" value="1"/>
</dbReference>
<accession>A0ABN1FZX1</accession>
<proteinExistence type="predicted"/>
<organism evidence="3 4">
    <name type="scientific">Virgibacillus siamensis</name>
    <dbReference type="NCBI Taxonomy" id="480071"/>
    <lineage>
        <taxon>Bacteria</taxon>
        <taxon>Bacillati</taxon>
        <taxon>Bacillota</taxon>
        <taxon>Bacilli</taxon>
        <taxon>Bacillales</taxon>
        <taxon>Bacillaceae</taxon>
        <taxon>Virgibacillus</taxon>
    </lineage>
</organism>
<dbReference type="NCBIfam" id="TIGR02907">
    <property type="entry name" value="spore_VI_D"/>
    <property type="match status" value="1"/>
</dbReference>
<comment type="caution">
    <text evidence="3">The sequence shown here is derived from an EMBL/GenBank/DDBJ whole genome shotgun (WGS) entry which is preliminary data.</text>
</comment>
<evidence type="ECO:0000259" key="2">
    <source>
        <dbReference type="PROSITE" id="PS51782"/>
    </source>
</evidence>
<feature type="domain" description="LysM" evidence="2">
    <location>
        <begin position="286"/>
        <end position="329"/>
    </location>
</feature>
<dbReference type="PROSITE" id="PS51782">
    <property type="entry name" value="LYSM"/>
    <property type="match status" value="1"/>
</dbReference>
<protein>
    <submittedName>
        <fullName evidence="3">Stage VI sporulation protein D</fullName>
    </submittedName>
</protein>
<dbReference type="InterPro" id="IPR036779">
    <property type="entry name" value="LysM_dom_sf"/>
</dbReference>
<evidence type="ECO:0000313" key="3">
    <source>
        <dbReference type="EMBL" id="GAA0601371.1"/>
    </source>
</evidence>
<dbReference type="SUPFAM" id="SSF54106">
    <property type="entry name" value="LysM domain"/>
    <property type="match status" value="1"/>
</dbReference>
<evidence type="ECO:0000256" key="1">
    <source>
        <dbReference type="SAM" id="MobiDB-lite"/>
    </source>
</evidence>
<dbReference type="Pfam" id="PF01476">
    <property type="entry name" value="LysM"/>
    <property type="match status" value="1"/>
</dbReference>
<feature type="compositionally biased region" description="Acidic residues" evidence="1">
    <location>
        <begin position="197"/>
        <end position="209"/>
    </location>
</feature>
<dbReference type="Pfam" id="PF20918">
    <property type="entry name" value="SPOCS_spoVID-N"/>
    <property type="match status" value="1"/>
</dbReference>
<feature type="region of interest" description="Disordered" evidence="1">
    <location>
        <begin position="178"/>
        <end position="264"/>
    </location>
</feature>
<name>A0ABN1FZX1_9BACI</name>
<feature type="compositionally biased region" description="Acidic residues" evidence="1">
    <location>
        <begin position="179"/>
        <end position="190"/>
    </location>
</feature>
<dbReference type="RefSeq" id="WP_343812208.1">
    <property type="nucleotide sequence ID" value="NZ_BAAADS010000012.1"/>
</dbReference>
<evidence type="ECO:0000313" key="4">
    <source>
        <dbReference type="Proteomes" id="UP001500866"/>
    </source>
</evidence>
<dbReference type="InterPro" id="IPR048862">
    <property type="entry name" value="SPOCS_spoVID_N"/>
</dbReference>
<gene>
    <name evidence="3" type="primary">spoVID</name>
    <name evidence="3" type="ORF">GCM10009001_17620</name>
</gene>
<dbReference type="Proteomes" id="UP001500866">
    <property type="component" value="Unassembled WGS sequence"/>
</dbReference>
<dbReference type="SMART" id="SM00257">
    <property type="entry name" value="LysM"/>
    <property type="match status" value="1"/>
</dbReference>
<keyword evidence="4" id="KW-1185">Reference proteome</keyword>
<dbReference type="InterPro" id="IPR018392">
    <property type="entry name" value="LysM"/>
</dbReference>
<dbReference type="InterPro" id="IPR014256">
    <property type="entry name" value="Spore_VI_D"/>
</dbReference>
<reference evidence="3 4" key="1">
    <citation type="journal article" date="2019" name="Int. J. Syst. Evol. Microbiol.">
        <title>The Global Catalogue of Microorganisms (GCM) 10K type strain sequencing project: providing services to taxonomists for standard genome sequencing and annotation.</title>
        <authorList>
            <consortium name="The Broad Institute Genomics Platform"/>
            <consortium name="The Broad Institute Genome Sequencing Center for Infectious Disease"/>
            <person name="Wu L."/>
            <person name="Ma J."/>
        </authorList>
    </citation>
    <scope>NUCLEOTIDE SEQUENCE [LARGE SCALE GENOMIC DNA]</scope>
    <source>
        <strain evidence="3 4">JCM 15395</strain>
    </source>
</reference>
<sequence>MTDDQAVFRFDLNESLYFEKGQEVSEIMGVSLEPDISIQPFHDYISIRGVIELHGTYKRVPLTEENDETYNLDDYHSKRYVEKVVELEDDQSEFLHRFPVEISVPVNRVNDLNEITVDIESFDYEIPNQTQMKLSSTVEIHGIDNPQQESTIHEKEETAFLQREDETFEFDIKEKANDEEMASDASEDFASELPQMPEEEPANETEEEEERWKKKKSQSLAEFFNKETNEETKKDSQQEDTAPDVEIMETADSSETSETQTEDLEDVRYLADVFRTEEGEQYTSMRLCIVQETDTVETIADRYQISAGQLLKRNRLSNEDLKEGQLLYIPYRKN</sequence>
<dbReference type="EMBL" id="BAAADS010000012">
    <property type="protein sequence ID" value="GAA0601371.1"/>
    <property type="molecule type" value="Genomic_DNA"/>
</dbReference>
<feature type="compositionally biased region" description="Basic and acidic residues" evidence="1">
    <location>
        <begin position="224"/>
        <end position="237"/>
    </location>
</feature>